<feature type="compositionally biased region" description="Basic and acidic residues" evidence="6">
    <location>
        <begin position="56"/>
        <end position="68"/>
    </location>
</feature>
<evidence type="ECO:0000256" key="1">
    <source>
        <dbReference type="ARBA" id="ARBA00004123"/>
    </source>
</evidence>
<keyword evidence="4" id="KW-0539">Nucleus</keyword>
<proteinExistence type="inferred from homology"/>
<dbReference type="GO" id="GO:0005634">
    <property type="term" value="C:nucleus"/>
    <property type="evidence" value="ECO:0007669"/>
    <property type="project" value="UniProtKB-SubCell"/>
</dbReference>
<dbReference type="RefSeq" id="XP_018599081.1">
    <property type="nucleotide sequence ID" value="XM_018743565.2"/>
</dbReference>
<dbReference type="PANTHER" id="PTHR15950">
    <property type="entry name" value="TRANSCRIPTION COFACTOR VESTIGIAL-LIKE PROTEIN"/>
    <property type="match status" value="1"/>
</dbReference>
<gene>
    <name evidence="7" type="primary">VGLL3</name>
    <name evidence="7" type="synonym">vgll3</name>
</gene>
<feature type="region of interest" description="Disordered" evidence="6">
    <location>
        <begin position="173"/>
        <end position="200"/>
    </location>
</feature>
<comment type="subcellular location">
    <subcellularLocation>
        <location evidence="1">Nucleus</location>
    </subcellularLocation>
</comment>
<keyword evidence="2" id="KW-0805">Transcription regulation</keyword>
<dbReference type="AlphaFoldDB" id="A0A8C9SK65"/>
<dbReference type="Proteomes" id="UP000694397">
    <property type="component" value="Chromosome 12"/>
</dbReference>
<evidence type="ECO:0000256" key="5">
    <source>
        <dbReference type="ARBA" id="ARBA00025784"/>
    </source>
</evidence>
<feature type="region of interest" description="Disordered" evidence="6">
    <location>
        <begin position="116"/>
        <end position="138"/>
    </location>
</feature>
<reference evidence="7" key="3">
    <citation type="submission" date="2025-09" db="UniProtKB">
        <authorList>
            <consortium name="Ensembl"/>
        </authorList>
    </citation>
    <scope>IDENTIFICATION</scope>
</reference>
<accession>A0A8C9SK65</accession>
<dbReference type="GeneID" id="108929201"/>
<evidence type="ECO:0000313" key="7">
    <source>
        <dbReference type="Ensembl" id="ENSSFOP00015036100.1"/>
    </source>
</evidence>
<name>A0A8C9SK65_SCLFO</name>
<feature type="region of interest" description="Disordered" evidence="6">
    <location>
        <begin position="37"/>
        <end position="78"/>
    </location>
</feature>
<evidence type="ECO:0000256" key="4">
    <source>
        <dbReference type="ARBA" id="ARBA00023242"/>
    </source>
</evidence>
<reference evidence="7" key="2">
    <citation type="submission" date="2025-08" db="UniProtKB">
        <authorList>
            <consortium name="Ensembl"/>
        </authorList>
    </citation>
    <scope>IDENTIFICATION</scope>
</reference>
<dbReference type="GeneTree" id="ENSGT00530000063353"/>
<dbReference type="GO" id="GO:0006355">
    <property type="term" value="P:regulation of DNA-templated transcription"/>
    <property type="evidence" value="ECO:0007669"/>
    <property type="project" value="InterPro"/>
</dbReference>
<evidence type="ECO:0000313" key="8">
    <source>
        <dbReference type="Proteomes" id="UP000694397"/>
    </source>
</evidence>
<dbReference type="InterPro" id="IPR011520">
    <property type="entry name" value="Vg_fam"/>
</dbReference>
<dbReference type="CTD" id="389136"/>
<organism evidence="7 8">
    <name type="scientific">Scleropages formosus</name>
    <name type="common">Asian bonytongue</name>
    <name type="synonym">Osteoglossum formosum</name>
    <dbReference type="NCBI Taxonomy" id="113540"/>
    <lineage>
        <taxon>Eukaryota</taxon>
        <taxon>Metazoa</taxon>
        <taxon>Chordata</taxon>
        <taxon>Craniata</taxon>
        <taxon>Vertebrata</taxon>
        <taxon>Euteleostomi</taxon>
        <taxon>Actinopterygii</taxon>
        <taxon>Neopterygii</taxon>
        <taxon>Teleostei</taxon>
        <taxon>Osteoglossocephala</taxon>
        <taxon>Osteoglossomorpha</taxon>
        <taxon>Osteoglossiformes</taxon>
        <taxon>Osteoglossidae</taxon>
        <taxon>Scleropages</taxon>
    </lineage>
</organism>
<comment type="similarity">
    <text evidence="5">Belongs to the vestigial family.</text>
</comment>
<dbReference type="Pfam" id="PF07545">
    <property type="entry name" value="Vg_Tdu"/>
    <property type="match status" value="1"/>
</dbReference>
<reference evidence="7 8" key="1">
    <citation type="submission" date="2019-04" db="EMBL/GenBank/DDBJ databases">
        <authorList>
            <consortium name="Wellcome Sanger Institute Data Sharing"/>
        </authorList>
    </citation>
    <scope>NUCLEOTIDE SEQUENCE [LARGE SCALE GENOMIC DNA]</scope>
</reference>
<evidence type="ECO:0000256" key="3">
    <source>
        <dbReference type="ARBA" id="ARBA00023163"/>
    </source>
</evidence>
<sequence>MSCLDVMYRQTYGAHHYLPAAAYRAACLHRHQHQKKVSASGKMQDPVEPTAQPALGKEHKARQEEGRGGTDALGTPAKEVPPAETEYLSSRCVLFTYFQGNIGDVVDEHFSRALGQSGTLAEDRKRSRTPPGGIWKDGASLSAGFPSALWGSSYTQQSSPCLPSVHPDFPPGTAFSSGESGTWAGHALHQPGLPPPTTLPESWHYALGAQSGPGYPHVHEVYPHMHARHTHPHGHTHHVLHHTHGATLDPRFSPLLLSSVHPTCSPTPHCEGAKAELEAGNPPTHNWSGSFHGSVDIFDSALDQDKGKTSVWF</sequence>
<dbReference type="PANTHER" id="PTHR15950:SF16">
    <property type="entry name" value="TRANSCRIPTION COFACTOR VESTIGIAL-LIKE PROTEIN 3"/>
    <property type="match status" value="1"/>
</dbReference>
<evidence type="ECO:0000256" key="6">
    <source>
        <dbReference type="SAM" id="MobiDB-lite"/>
    </source>
</evidence>
<protein>
    <submittedName>
        <fullName evidence="7">Vestigial like family member 3</fullName>
    </submittedName>
</protein>
<dbReference type="KEGG" id="sfm:108929201"/>
<keyword evidence="8" id="KW-1185">Reference proteome</keyword>
<evidence type="ECO:0000256" key="2">
    <source>
        <dbReference type="ARBA" id="ARBA00023015"/>
    </source>
</evidence>
<dbReference type="OrthoDB" id="10069705at2759"/>
<dbReference type="Ensembl" id="ENSSFOT00015036492.2">
    <property type="protein sequence ID" value="ENSSFOP00015036100.1"/>
    <property type="gene ID" value="ENSSFOG00015022971.2"/>
</dbReference>
<keyword evidence="3" id="KW-0804">Transcription</keyword>